<name>S6CVP5_COTCN</name>
<dbReference type="AlphaFoldDB" id="S6CVP5"/>
<reference evidence="1" key="1">
    <citation type="journal article" date="2013" name="Philos. Trans. R. Soc. Lond., B, Biol. Sci.">
        <title>Functional endogenous viral elements in the genome of the parasitoid wasp Cotesia congregata: insights into the evolutionary dynamics of bracoviruses.</title>
        <authorList>
            <person name="Bezier A."/>
            <person name="Louis F."/>
            <person name="Jancek S."/>
            <person name="Periquet G."/>
            <person name="Theze J."/>
            <person name="Gyapay G."/>
            <person name="Musset K."/>
            <person name="Lesobre J."/>
            <person name="Lenoble P."/>
            <person name="Dupuy C."/>
            <person name="Gundersen-Rindal D."/>
            <person name="Herniou E.A.Drezen.J.M."/>
        </authorList>
    </citation>
    <scope>NUCLEOTIDE SEQUENCE</scope>
</reference>
<protein>
    <submittedName>
        <fullName evidence="1">Uncharacterized protein</fullName>
    </submittedName>
</protein>
<proteinExistence type="predicted"/>
<gene>
    <name evidence="1" type="primary">bv9-3</name>
</gene>
<sequence length="148" mass="17475">MSNFVVVKFHDISTYGSNPYKCVPAQWVRYSDFDSVTVPYPTKFKIFEDFETIIYFEAPIEEWKEYNGIIVRGAGIDNVRIFEISISYSLRPSLTPFVTLFILTQDLSFKPEEILYLQHSSINTTPRKRSSRKPGMRIWQCFYNLFKK</sequence>
<accession>S6CVP5</accession>
<organism evidence="1">
    <name type="scientific">Cotesia congregata</name>
    <name type="common">Parasitoid wasp</name>
    <name type="synonym">Apanteles congregatus</name>
    <dbReference type="NCBI Taxonomy" id="51543"/>
    <lineage>
        <taxon>Eukaryota</taxon>
        <taxon>Metazoa</taxon>
        <taxon>Ecdysozoa</taxon>
        <taxon>Arthropoda</taxon>
        <taxon>Hexapoda</taxon>
        <taxon>Insecta</taxon>
        <taxon>Pterygota</taxon>
        <taxon>Neoptera</taxon>
        <taxon>Endopterygota</taxon>
        <taxon>Hymenoptera</taxon>
        <taxon>Apocrita</taxon>
        <taxon>Ichneumonoidea</taxon>
        <taxon>Braconidae</taxon>
        <taxon>Microgastrinae</taxon>
        <taxon>Cotesia</taxon>
    </lineage>
</organism>
<evidence type="ECO:0000313" key="1">
    <source>
        <dbReference type="EMBL" id="CCQ71189.1"/>
    </source>
</evidence>
<dbReference type="EMBL" id="HF586473">
    <property type="protein sequence ID" value="CCQ71189.1"/>
    <property type="molecule type" value="Genomic_DNA"/>
</dbReference>